<evidence type="ECO:0000313" key="1">
    <source>
        <dbReference type="EMBL" id="KAI0051961.1"/>
    </source>
</evidence>
<gene>
    <name evidence="1" type="ORF">FA95DRAFT_107885</name>
</gene>
<accession>A0ACB8S7N9</accession>
<proteinExistence type="predicted"/>
<keyword evidence="2" id="KW-1185">Reference proteome</keyword>
<name>A0ACB8S7N9_9AGAM</name>
<protein>
    <submittedName>
        <fullName evidence="1">Uncharacterized protein</fullName>
    </submittedName>
</protein>
<dbReference type="Proteomes" id="UP000814033">
    <property type="component" value="Unassembled WGS sequence"/>
</dbReference>
<reference evidence="1" key="1">
    <citation type="submission" date="2021-02" db="EMBL/GenBank/DDBJ databases">
        <authorList>
            <consortium name="DOE Joint Genome Institute"/>
            <person name="Ahrendt S."/>
            <person name="Looney B.P."/>
            <person name="Miyauchi S."/>
            <person name="Morin E."/>
            <person name="Drula E."/>
            <person name="Courty P.E."/>
            <person name="Chicoki N."/>
            <person name="Fauchery L."/>
            <person name="Kohler A."/>
            <person name="Kuo A."/>
            <person name="Labutti K."/>
            <person name="Pangilinan J."/>
            <person name="Lipzen A."/>
            <person name="Riley R."/>
            <person name="Andreopoulos W."/>
            <person name="He G."/>
            <person name="Johnson J."/>
            <person name="Barry K.W."/>
            <person name="Grigoriev I.V."/>
            <person name="Nagy L."/>
            <person name="Hibbett D."/>
            <person name="Henrissat B."/>
            <person name="Matheny P.B."/>
            <person name="Labbe J."/>
            <person name="Martin F."/>
        </authorList>
    </citation>
    <scope>NUCLEOTIDE SEQUENCE</scope>
    <source>
        <strain evidence="1">FP105234-sp</strain>
    </source>
</reference>
<organism evidence="1 2">
    <name type="scientific">Auriscalpium vulgare</name>
    <dbReference type="NCBI Taxonomy" id="40419"/>
    <lineage>
        <taxon>Eukaryota</taxon>
        <taxon>Fungi</taxon>
        <taxon>Dikarya</taxon>
        <taxon>Basidiomycota</taxon>
        <taxon>Agaricomycotina</taxon>
        <taxon>Agaricomycetes</taxon>
        <taxon>Russulales</taxon>
        <taxon>Auriscalpiaceae</taxon>
        <taxon>Auriscalpium</taxon>
    </lineage>
</organism>
<comment type="caution">
    <text evidence="1">The sequence shown here is derived from an EMBL/GenBank/DDBJ whole genome shotgun (WGS) entry which is preliminary data.</text>
</comment>
<reference evidence="1" key="2">
    <citation type="journal article" date="2022" name="New Phytol.">
        <title>Evolutionary transition to the ectomycorrhizal habit in the genomes of a hyperdiverse lineage of mushroom-forming fungi.</title>
        <authorList>
            <person name="Looney B."/>
            <person name="Miyauchi S."/>
            <person name="Morin E."/>
            <person name="Drula E."/>
            <person name="Courty P.E."/>
            <person name="Kohler A."/>
            <person name="Kuo A."/>
            <person name="LaButti K."/>
            <person name="Pangilinan J."/>
            <person name="Lipzen A."/>
            <person name="Riley R."/>
            <person name="Andreopoulos W."/>
            <person name="He G."/>
            <person name="Johnson J."/>
            <person name="Nolan M."/>
            <person name="Tritt A."/>
            <person name="Barry K.W."/>
            <person name="Grigoriev I.V."/>
            <person name="Nagy L.G."/>
            <person name="Hibbett D."/>
            <person name="Henrissat B."/>
            <person name="Matheny P.B."/>
            <person name="Labbe J."/>
            <person name="Martin F.M."/>
        </authorList>
    </citation>
    <scope>NUCLEOTIDE SEQUENCE</scope>
    <source>
        <strain evidence="1">FP105234-sp</strain>
    </source>
</reference>
<evidence type="ECO:0000313" key="2">
    <source>
        <dbReference type="Proteomes" id="UP000814033"/>
    </source>
</evidence>
<sequence>MGVRLGRWVAYARLFEVASPMAHAQPQPPHHCPMVVDCGVALSDQLYFLSTDRPGSRGIQGRTKAYRAMRGKTLGTRDIVCLRTVYTASKRSLLPACYPSNQHSACDALSCCFGPGMDIPSWPAWMRFSLPLKPTSSPCDTPSRGLPTSSAPQERPAKADNFCPVVPSLILTTPEGDTMALTDDVKPARHFAYAAPSPYTRGLGRKPEVHYPDPDNLTPKWRSRAEHARRCAHFSKKLDVKARCSFRIFPSGGIASPAPAAPAGVDVEFVFRRAHKRPRRKYKIVCRIEGRIAEATLTLYPGCRVKSLQDTLRMGRRVEEEEEVGIATFPDRPLCAAWLWKIRYAE</sequence>
<dbReference type="EMBL" id="MU275848">
    <property type="protein sequence ID" value="KAI0051961.1"/>
    <property type="molecule type" value="Genomic_DNA"/>
</dbReference>